<dbReference type="EMBL" id="SKBU01000006">
    <property type="protein sequence ID" value="TCJ19941.1"/>
    <property type="molecule type" value="Genomic_DNA"/>
</dbReference>
<name>A0A4R1BQQ5_9ACTN</name>
<evidence type="ECO:0000313" key="2">
    <source>
        <dbReference type="EMBL" id="TCJ19941.1"/>
    </source>
</evidence>
<keyword evidence="3" id="KW-1185">Reference proteome</keyword>
<accession>A0A4R1BQQ5</accession>
<evidence type="ECO:0000313" key="3">
    <source>
        <dbReference type="Proteomes" id="UP000295244"/>
    </source>
</evidence>
<dbReference type="RefSeq" id="WP_132688299.1">
    <property type="nucleotide sequence ID" value="NZ_SKBU01000006.1"/>
</dbReference>
<gene>
    <name evidence="2" type="ORF">E0L93_03045</name>
</gene>
<protein>
    <submittedName>
        <fullName evidence="2">Uncharacterized protein</fullName>
    </submittedName>
</protein>
<dbReference type="AlphaFoldDB" id="A0A4R1BQQ5"/>
<dbReference type="Proteomes" id="UP000295244">
    <property type="component" value="Unassembled WGS sequence"/>
</dbReference>
<organism evidence="2 3">
    <name type="scientific">Rubrobacter taiwanensis</name>
    <dbReference type="NCBI Taxonomy" id="185139"/>
    <lineage>
        <taxon>Bacteria</taxon>
        <taxon>Bacillati</taxon>
        <taxon>Actinomycetota</taxon>
        <taxon>Rubrobacteria</taxon>
        <taxon>Rubrobacterales</taxon>
        <taxon>Rubrobacteraceae</taxon>
        <taxon>Rubrobacter</taxon>
    </lineage>
</organism>
<proteinExistence type="predicted"/>
<evidence type="ECO:0000256" key="1">
    <source>
        <dbReference type="SAM" id="MobiDB-lite"/>
    </source>
</evidence>
<reference evidence="2 3" key="1">
    <citation type="submission" date="2019-03" db="EMBL/GenBank/DDBJ databases">
        <title>Whole genome sequence of a novel Rubrobacter taiwanensis strain, isolated from Yellowstone National Park.</title>
        <authorList>
            <person name="Freed S."/>
            <person name="Ramaley R.F."/>
            <person name="Kyndt J.A."/>
        </authorList>
    </citation>
    <scope>NUCLEOTIDE SEQUENCE [LARGE SCALE GENOMIC DNA]</scope>
    <source>
        <strain evidence="2 3">Yellowstone</strain>
    </source>
</reference>
<feature type="region of interest" description="Disordered" evidence="1">
    <location>
        <begin position="73"/>
        <end position="110"/>
    </location>
</feature>
<sequence length="122" mass="13401">MGGTLEERPDELVLALAQQQAAYGVLRGWEATEGEEYGEGREEYDRLAGELERLEGEVAPQLRAEIGELEDALRERGGNPEEITPSFPPGVTRPRPATPPDTGTQGPLKRMWRWISGTGVAE</sequence>
<comment type="caution">
    <text evidence="2">The sequence shown here is derived from an EMBL/GenBank/DDBJ whole genome shotgun (WGS) entry which is preliminary data.</text>
</comment>